<proteinExistence type="predicted"/>
<name>A0ABS2JCJ8_9ACTN</name>
<evidence type="ECO:0000256" key="2">
    <source>
        <dbReference type="SAM" id="SignalP"/>
    </source>
</evidence>
<keyword evidence="1" id="KW-0812">Transmembrane</keyword>
<organism evidence="3 4">
    <name type="scientific">Micromonospora humidisoli</name>
    <dbReference type="NCBI Taxonomy" id="2807622"/>
    <lineage>
        <taxon>Bacteria</taxon>
        <taxon>Bacillati</taxon>
        <taxon>Actinomycetota</taxon>
        <taxon>Actinomycetes</taxon>
        <taxon>Micromonosporales</taxon>
        <taxon>Micromonosporaceae</taxon>
        <taxon>Micromonospora</taxon>
    </lineage>
</organism>
<feature type="signal peptide" evidence="2">
    <location>
        <begin position="1"/>
        <end position="29"/>
    </location>
</feature>
<protein>
    <submittedName>
        <fullName evidence="3">LPXTG cell wall anchor domain-containing protein</fullName>
    </submittedName>
</protein>
<dbReference type="EMBL" id="JAFEUO010000003">
    <property type="protein sequence ID" value="MBM7083296.1"/>
    <property type="molecule type" value="Genomic_DNA"/>
</dbReference>
<feature type="transmembrane region" description="Helical" evidence="1">
    <location>
        <begin position="483"/>
        <end position="502"/>
    </location>
</feature>
<dbReference type="RefSeq" id="WP_204958495.1">
    <property type="nucleotide sequence ID" value="NZ_JAFEUO010000003.1"/>
</dbReference>
<evidence type="ECO:0000256" key="1">
    <source>
        <dbReference type="SAM" id="Phobius"/>
    </source>
</evidence>
<keyword evidence="1" id="KW-0472">Membrane</keyword>
<dbReference type="PROSITE" id="PS51318">
    <property type="entry name" value="TAT"/>
    <property type="match status" value="1"/>
</dbReference>
<keyword evidence="1" id="KW-1133">Transmembrane helix</keyword>
<gene>
    <name evidence="3" type="ORF">JQN84_12280</name>
</gene>
<dbReference type="Proteomes" id="UP000809587">
    <property type="component" value="Unassembled WGS sequence"/>
</dbReference>
<sequence>MFYQSGRRWLAGLGVAGALVAAAPPSAHASASVDIYASDVLVAPGRTTYHTIEVGGPREEDPLKTTLDIDFSQVDAIASIKFAASDWKCVPVGKGLHCEHMFDGQNVPDLSLDYRLTAKANVKPGTKATLTLRASNGSRTGSADVTVTVAKGVDLRSEPKVELDIVPGATAGLPADVVRNAGDNTAHGAVLRLQTDHLSPDVGSFSNCDYLANRITICTFDTDLEPGRSYRLSTKLPIKLDESARSGSRIESYVDWWTRDDWAIVTDDPRSPLPPGKPGTGEELKLVEVRTARQASVPQTDVDQQNNSTVVSLIIGGDNTADVTADGATVTAKVGDKVEVWVGWTNLGPATVDVSWLPEPFLRVEIPKGTKAVKVSEGCAPYDKGDEDSWNPWENGGKPGAARYGCIAAGNPEAGVSHSYPFTLRIDKLNGQTSGKVVTDMEGDSNAANNQAKLVVKARAAGPGGSGGGDGGSLPITGQSVTLIAGVGGLLVAAGFAGFVVARRRTRFTA</sequence>
<dbReference type="NCBIfam" id="TIGR01167">
    <property type="entry name" value="LPXTG_anchor"/>
    <property type="match status" value="1"/>
</dbReference>
<evidence type="ECO:0000313" key="4">
    <source>
        <dbReference type="Proteomes" id="UP000809587"/>
    </source>
</evidence>
<feature type="chain" id="PRO_5046857418" evidence="2">
    <location>
        <begin position="30"/>
        <end position="510"/>
    </location>
</feature>
<comment type="caution">
    <text evidence="3">The sequence shown here is derived from an EMBL/GenBank/DDBJ whole genome shotgun (WGS) entry which is preliminary data.</text>
</comment>
<keyword evidence="4" id="KW-1185">Reference proteome</keyword>
<evidence type="ECO:0000313" key="3">
    <source>
        <dbReference type="EMBL" id="MBM7083296.1"/>
    </source>
</evidence>
<reference evidence="3 4" key="1">
    <citation type="submission" date="2021-02" db="EMBL/GenBank/DDBJ databases">
        <authorList>
            <person name="Lee D.-H."/>
        </authorList>
    </citation>
    <scope>NUCLEOTIDE SEQUENCE [LARGE SCALE GENOMIC DNA]</scope>
    <source>
        <strain evidence="3 4">MMS20-R2-29</strain>
    </source>
</reference>
<dbReference type="InterPro" id="IPR006311">
    <property type="entry name" value="TAT_signal"/>
</dbReference>
<accession>A0ABS2JCJ8</accession>
<keyword evidence="2" id="KW-0732">Signal</keyword>